<organism evidence="2">
    <name type="scientific">marine sediment metagenome</name>
    <dbReference type="NCBI Taxonomy" id="412755"/>
    <lineage>
        <taxon>unclassified sequences</taxon>
        <taxon>metagenomes</taxon>
        <taxon>ecological metagenomes</taxon>
    </lineage>
</organism>
<name>X1G763_9ZZZZ</name>
<proteinExistence type="predicted"/>
<sequence>MSCHARSKAYNAHHVPQRIGGFISYEVNQLETQEVVFTLTREITHKQAYEEASNAIKNVSNVFDELLQEDERFWSSCPKLTEDWPDAWKHSWIYDFETTRMCVFPPTGVFQDSWPTWMISKPRVVLAENTLDMMRLHYADNRLAQKALLTVFKSARMPNIPCMFPNGNFDMVAQDNSVCGTSPAWCLPFHQIYLMYLRQLDKNWITQLYPYMASYLQWWLDNRIDEEGWAVYKCTWEAGEDCNPRLDPDETGDADITGIVRPVELQAAIAISAHILTIF</sequence>
<evidence type="ECO:0000313" key="2">
    <source>
        <dbReference type="EMBL" id="GAH40665.1"/>
    </source>
</evidence>
<evidence type="ECO:0000259" key="1">
    <source>
        <dbReference type="Pfam" id="PF22422"/>
    </source>
</evidence>
<dbReference type="EMBL" id="BARU01011059">
    <property type="protein sequence ID" value="GAH40665.1"/>
    <property type="molecule type" value="Genomic_DNA"/>
</dbReference>
<feature type="non-terminal residue" evidence="2">
    <location>
        <position position="279"/>
    </location>
</feature>
<dbReference type="InterPro" id="IPR008928">
    <property type="entry name" value="6-hairpin_glycosidase_sf"/>
</dbReference>
<accession>X1G763</accession>
<comment type="caution">
    <text evidence="2">The sequence shown here is derived from an EMBL/GenBank/DDBJ whole genome shotgun (WGS) entry which is preliminary data.</text>
</comment>
<dbReference type="Gene3D" id="1.50.10.10">
    <property type="match status" value="1"/>
</dbReference>
<protein>
    <recommendedName>
        <fullName evidence="1">Mannosylglycerate hydrolase MGH1-like glycoside hydrolase domain-containing protein</fullName>
    </recommendedName>
</protein>
<dbReference type="InterPro" id="IPR012341">
    <property type="entry name" value="6hp_glycosidase-like_sf"/>
</dbReference>
<dbReference type="InterPro" id="IPR054491">
    <property type="entry name" value="MGH1-like_GH"/>
</dbReference>
<reference evidence="2" key="1">
    <citation type="journal article" date="2014" name="Front. Microbiol.">
        <title>High frequency of phylogenetically diverse reductive dehalogenase-homologous genes in deep subseafloor sedimentary metagenomes.</title>
        <authorList>
            <person name="Kawai M."/>
            <person name="Futagami T."/>
            <person name="Toyoda A."/>
            <person name="Takaki Y."/>
            <person name="Nishi S."/>
            <person name="Hori S."/>
            <person name="Arai W."/>
            <person name="Tsubouchi T."/>
            <person name="Morono Y."/>
            <person name="Uchiyama I."/>
            <person name="Ito T."/>
            <person name="Fujiyama A."/>
            <person name="Inagaki F."/>
            <person name="Takami H."/>
        </authorList>
    </citation>
    <scope>NUCLEOTIDE SEQUENCE</scope>
    <source>
        <strain evidence="2">Expedition CK06-06</strain>
    </source>
</reference>
<dbReference type="AlphaFoldDB" id="X1G763"/>
<gene>
    <name evidence="2" type="ORF">S03H2_20877</name>
</gene>
<feature type="domain" description="Mannosylglycerate hydrolase MGH1-like glycoside hydrolase" evidence="1">
    <location>
        <begin position="138"/>
        <end position="248"/>
    </location>
</feature>
<dbReference type="SUPFAM" id="SSF48208">
    <property type="entry name" value="Six-hairpin glycosidases"/>
    <property type="match status" value="1"/>
</dbReference>
<dbReference type="GO" id="GO:0005975">
    <property type="term" value="P:carbohydrate metabolic process"/>
    <property type="evidence" value="ECO:0007669"/>
    <property type="project" value="InterPro"/>
</dbReference>
<dbReference type="Pfam" id="PF22422">
    <property type="entry name" value="MGH1-like_GH"/>
    <property type="match status" value="1"/>
</dbReference>